<dbReference type="Proteomes" id="UP000007150">
    <property type="component" value="Chromosome 1"/>
</dbReference>
<dbReference type="AlphaFoldDB" id="F6EUK3"/>
<feature type="transmembrane region" description="Helical" evidence="1">
    <location>
        <begin position="12"/>
        <end position="35"/>
    </location>
</feature>
<dbReference type="HOGENOM" id="CLU_2439212_0_0_5"/>
<protein>
    <submittedName>
        <fullName evidence="2">Uncharacterized protein</fullName>
    </submittedName>
</protein>
<reference evidence="2 3" key="1">
    <citation type="submission" date="2011-05" db="EMBL/GenBank/DDBJ databases">
        <title>Complete sequence of chromosome 1 of Sphingobium chlorophenolicum L-1.</title>
        <authorList>
            <consortium name="US DOE Joint Genome Institute"/>
            <person name="Lucas S."/>
            <person name="Han J."/>
            <person name="Lapidus A."/>
            <person name="Cheng J.-F."/>
            <person name="Goodwin L."/>
            <person name="Pitluck S."/>
            <person name="Peters L."/>
            <person name="Daligault H."/>
            <person name="Han C."/>
            <person name="Tapia R."/>
            <person name="Land M."/>
            <person name="Hauser L."/>
            <person name="Kyrpides N."/>
            <person name="Ivanova N."/>
            <person name="Pagani I."/>
            <person name="Turner P."/>
            <person name="Copley S."/>
            <person name="Woyke T."/>
        </authorList>
    </citation>
    <scope>NUCLEOTIDE SEQUENCE [LARGE SCALE GENOMIC DNA]</scope>
    <source>
        <strain evidence="2 3">L-1</strain>
    </source>
</reference>
<accession>F6EUK3</accession>
<evidence type="ECO:0000256" key="1">
    <source>
        <dbReference type="SAM" id="Phobius"/>
    </source>
</evidence>
<keyword evidence="1" id="KW-0812">Transmembrane</keyword>
<dbReference type="EMBL" id="CP002798">
    <property type="protein sequence ID" value="AEG47897.1"/>
    <property type="molecule type" value="Genomic_DNA"/>
</dbReference>
<feature type="transmembrane region" description="Helical" evidence="1">
    <location>
        <begin position="47"/>
        <end position="65"/>
    </location>
</feature>
<sequence length="90" mass="10895">MDRDWERRRYNPVFAFAQRLMWCVPIVVVAFVGHLFDAEQGDVLYDWGLPVGMAMTLMLMGWSFYRWFSGYSRTDWQEKQAQKLRNVERH</sequence>
<evidence type="ECO:0000313" key="2">
    <source>
        <dbReference type="EMBL" id="AEG47897.1"/>
    </source>
</evidence>
<organism evidence="2 3">
    <name type="scientific">Sphingobium chlorophenolicum L-1</name>
    <dbReference type="NCBI Taxonomy" id="690566"/>
    <lineage>
        <taxon>Bacteria</taxon>
        <taxon>Pseudomonadati</taxon>
        <taxon>Pseudomonadota</taxon>
        <taxon>Alphaproteobacteria</taxon>
        <taxon>Sphingomonadales</taxon>
        <taxon>Sphingomonadaceae</taxon>
        <taxon>Sphingobium</taxon>
    </lineage>
</organism>
<proteinExistence type="predicted"/>
<evidence type="ECO:0000313" key="3">
    <source>
        <dbReference type="Proteomes" id="UP000007150"/>
    </source>
</evidence>
<name>F6EUK3_SPHCR</name>
<gene>
    <name evidence="2" type="ORF">Sphch_0197</name>
</gene>
<keyword evidence="1" id="KW-1133">Transmembrane helix</keyword>
<dbReference type="KEGG" id="sch:Sphch_0197"/>
<keyword evidence="1" id="KW-0472">Membrane</keyword>
<keyword evidence="3" id="KW-1185">Reference proteome</keyword>